<reference evidence="2 3" key="1">
    <citation type="submission" date="2006-06" db="EMBL/GenBank/DDBJ databases">
        <authorList>
            <person name="Moran M.A."/>
            <person name="Ferriera S."/>
            <person name="Johnson J."/>
            <person name="Kravitz S."/>
            <person name="Beeson K."/>
            <person name="Sutton G."/>
            <person name="Rogers Y.-H."/>
            <person name="Friedman R."/>
            <person name="Frazier M."/>
            <person name="Venter J.C."/>
        </authorList>
    </citation>
    <scope>NUCLEOTIDE SEQUENCE [LARGE SCALE GENOMIC DNA]</scope>
    <source>
        <strain evidence="2 3">E-37</strain>
    </source>
</reference>
<feature type="region of interest" description="Disordered" evidence="1">
    <location>
        <begin position="150"/>
        <end position="184"/>
    </location>
</feature>
<dbReference type="CDD" id="cd10436">
    <property type="entry name" value="GIY-YIG_EndoII_Hpy188I_like"/>
    <property type="match status" value="1"/>
</dbReference>
<dbReference type="eggNOG" id="ENOG5033I62">
    <property type="taxonomic scope" value="Bacteria"/>
</dbReference>
<dbReference type="AlphaFoldDB" id="A3KAG4"/>
<accession>A3KAG4</accession>
<evidence type="ECO:0000256" key="1">
    <source>
        <dbReference type="SAM" id="MobiDB-lite"/>
    </source>
</evidence>
<dbReference type="EMBL" id="AAYA01000022">
    <property type="protein sequence ID" value="EBA05823.1"/>
    <property type="molecule type" value="Genomic_DNA"/>
</dbReference>
<comment type="caution">
    <text evidence="2">The sequence shown here is derived from an EMBL/GenBank/DDBJ whole genome shotgun (WGS) entry which is preliminary data.</text>
</comment>
<dbReference type="InterPro" id="IPR044556">
    <property type="entry name" value="EndoII-like_GIY-YIG"/>
</dbReference>
<gene>
    <name evidence="2" type="ORF">SSE37_22407</name>
</gene>
<name>A3KAG4_SAGS3</name>
<proteinExistence type="predicted"/>
<sequence>MMAGHPTAARGAPVTDYTIDDLTVLGFVELGEWVEVDGLLDVRIPDETRDVAQAIMTEPNALYAFADGVDILYIGKTTRGLTKRFRTYRRPGASQRTNLKCNAKLRDLIAAERRPKVYGFAPVSHLSYGAFEINLAAGLEDSLIRRICPPWNGAEGGRTETESEMRERADDMPEHPPPETDAKAERFHIVLRPSYYRKGILNVGEGPSSHLGRDRDPLTVAFTDGTPPLTTRINRTANASGNVRLVGNNRLLADWFQEHFFENDRIVLEVQGPNRITLHR</sequence>
<evidence type="ECO:0008006" key="4">
    <source>
        <dbReference type="Google" id="ProtNLM"/>
    </source>
</evidence>
<protein>
    <recommendedName>
        <fullName evidence="4">GIY-YIG domain-containing protein</fullName>
    </recommendedName>
</protein>
<dbReference type="Gene3D" id="3.40.1440.40">
    <property type="match status" value="1"/>
</dbReference>
<dbReference type="InterPro" id="IPR053748">
    <property type="entry name" value="Host_DNA_Degrad_Endo"/>
</dbReference>
<feature type="compositionally biased region" description="Basic and acidic residues" evidence="1">
    <location>
        <begin position="157"/>
        <end position="184"/>
    </location>
</feature>
<organism evidence="2 3">
    <name type="scientific">Sagittula stellata (strain ATCC 700073 / DSM 11524 / E-37)</name>
    <dbReference type="NCBI Taxonomy" id="388399"/>
    <lineage>
        <taxon>Bacteria</taxon>
        <taxon>Pseudomonadati</taxon>
        <taxon>Pseudomonadota</taxon>
        <taxon>Alphaproteobacteria</taxon>
        <taxon>Rhodobacterales</taxon>
        <taxon>Roseobacteraceae</taxon>
        <taxon>Sagittula</taxon>
    </lineage>
</organism>
<evidence type="ECO:0000313" key="2">
    <source>
        <dbReference type="EMBL" id="EBA05823.1"/>
    </source>
</evidence>
<dbReference type="Proteomes" id="UP000005713">
    <property type="component" value="Unassembled WGS sequence"/>
</dbReference>
<keyword evidence="3" id="KW-1185">Reference proteome</keyword>
<evidence type="ECO:0000313" key="3">
    <source>
        <dbReference type="Proteomes" id="UP000005713"/>
    </source>
</evidence>